<comment type="caution">
    <text evidence="1">The sequence shown here is derived from an EMBL/GenBank/DDBJ whole genome shotgun (WGS) entry which is preliminary data.</text>
</comment>
<dbReference type="Proteomes" id="UP000016566">
    <property type="component" value="Unassembled WGS sequence"/>
</dbReference>
<name>U2YNQ0_9RHOB</name>
<accession>U2YNQ0</accession>
<reference evidence="1" key="1">
    <citation type="journal article" date="2013" name="Genome Announc.">
        <title>Draft Genome Sequence of Loktanella cinnabarina LL-001T, Isolated from Deep-Sea Floor Sediment.</title>
        <authorList>
            <person name="Nishi S."/>
            <person name="Tsubouchi T."/>
            <person name="Takaki Y."/>
            <person name="Koyanagi R."/>
            <person name="Satoh N."/>
            <person name="Maruyama T."/>
            <person name="Hatada Y."/>
        </authorList>
    </citation>
    <scope>NUCLEOTIDE SEQUENCE [LARGE SCALE GENOMIC DNA]</scope>
    <source>
        <strain evidence="1">LL-001</strain>
    </source>
</reference>
<evidence type="ECO:0000313" key="1">
    <source>
        <dbReference type="EMBL" id="GAD56941.1"/>
    </source>
</evidence>
<dbReference type="EMBL" id="BATB01000053">
    <property type="protein sequence ID" value="GAD56941.1"/>
    <property type="molecule type" value="Genomic_DNA"/>
</dbReference>
<gene>
    <name evidence="1" type="ORF">MBELCI_2993</name>
</gene>
<dbReference type="AlphaFoldDB" id="U2YNQ0"/>
<evidence type="ECO:0000313" key="2">
    <source>
        <dbReference type="Proteomes" id="UP000016566"/>
    </source>
</evidence>
<organism evidence="1 2">
    <name type="scientific">Limimaricola cinnabarinus LL-001</name>
    <dbReference type="NCBI Taxonomy" id="1337093"/>
    <lineage>
        <taxon>Bacteria</taxon>
        <taxon>Pseudomonadati</taxon>
        <taxon>Pseudomonadota</taxon>
        <taxon>Alphaproteobacteria</taxon>
        <taxon>Rhodobacterales</taxon>
        <taxon>Paracoccaceae</taxon>
        <taxon>Limimaricola</taxon>
    </lineage>
</organism>
<keyword evidence="2" id="KW-1185">Reference proteome</keyword>
<sequence length="70" mass="8077">MRSLKVIAARRSGSYEPTTEIRFVVSPDAIVPSVFLRFLKTRFNASARKIEQVDMRDRRMMLGELYAALI</sequence>
<protein>
    <submittedName>
        <fullName evidence="1">Uncharacterized protein</fullName>
    </submittedName>
</protein>
<proteinExistence type="predicted"/>
<dbReference type="RefSeq" id="WP_021695042.1">
    <property type="nucleotide sequence ID" value="NZ_BATB01000053.1"/>
</dbReference>